<dbReference type="AlphaFoldDB" id="A0A7U9KPQ6"/>
<accession>A0A7U9KPQ6</accession>
<feature type="region of interest" description="Disordered" evidence="1">
    <location>
        <begin position="77"/>
        <end position="166"/>
    </location>
</feature>
<evidence type="ECO:0000256" key="1">
    <source>
        <dbReference type="SAM" id="MobiDB-lite"/>
    </source>
</evidence>
<dbReference type="EMBL" id="BHZC01000001">
    <property type="protein sequence ID" value="GCD32313.1"/>
    <property type="molecule type" value="Genomic_DNA"/>
</dbReference>
<feature type="compositionally biased region" description="Polar residues" evidence="1">
    <location>
        <begin position="105"/>
        <end position="114"/>
    </location>
</feature>
<dbReference type="Proteomes" id="UP000287830">
    <property type="component" value="Unassembled WGS sequence"/>
</dbReference>
<name>A0A7U9KPQ6_9ACTN</name>
<proteinExistence type="predicted"/>
<sequence length="283" mass="30283">MPPADRLPGTRRPGGRCSALRCTERAAAAAYGSRMEQPTEFLMPQKVTPLVNWYVVTAPESGAVVVRGAEAVRAEGGADSVIRRGPHRGTGRLQGPQGDRPRGPRTTSGAPTESPSERSARASRLAAAVHLAPDAGRPGRRRQGAQRRCRAGATGVGAGRRGRSGHCRATRAVRLPLRLRTRRRAGAGGRVEVGGYGAGTSSASRTRSWIPGPSRCAWPWDWMPYKGADAQYPAGRVARTGRSEGPELSERRVSAGPRASLRFLWPASGTSPEFLSWRSFCTE</sequence>
<feature type="compositionally biased region" description="Low complexity" evidence="1">
    <location>
        <begin position="122"/>
        <end position="136"/>
    </location>
</feature>
<protein>
    <submittedName>
        <fullName evidence="2">Uncharacterized protein</fullName>
    </submittedName>
</protein>
<reference evidence="2 3" key="1">
    <citation type="submission" date="2018-11" db="EMBL/GenBank/DDBJ databases">
        <title>Whole genome sequence of Streptomyces chrestomyceticus NBRC 13444(T).</title>
        <authorList>
            <person name="Komaki H."/>
            <person name="Tamura T."/>
        </authorList>
    </citation>
    <scope>NUCLEOTIDE SEQUENCE [LARGE SCALE GENOMIC DNA]</scope>
    <source>
        <strain evidence="2 3">NBRC 13444</strain>
    </source>
</reference>
<feature type="compositionally biased region" description="Basic residues" evidence="1">
    <location>
        <begin position="138"/>
        <end position="150"/>
    </location>
</feature>
<organism evidence="2 3">
    <name type="scientific">Streptomyces chrestomyceticus JCM 4735</name>
    <dbReference type="NCBI Taxonomy" id="1306181"/>
    <lineage>
        <taxon>Bacteria</taxon>
        <taxon>Bacillati</taxon>
        <taxon>Actinomycetota</taxon>
        <taxon>Actinomycetes</taxon>
        <taxon>Kitasatosporales</taxon>
        <taxon>Streptomycetaceae</taxon>
        <taxon>Streptomyces</taxon>
    </lineage>
</organism>
<comment type="caution">
    <text evidence="2">The sequence shown here is derived from an EMBL/GenBank/DDBJ whole genome shotgun (WGS) entry which is preliminary data.</text>
</comment>
<evidence type="ECO:0000313" key="3">
    <source>
        <dbReference type="Proteomes" id="UP000287830"/>
    </source>
</evidence>
<evidence type="ECO:0000313" key="2">
    <source>
        <dbReference type="EMBL" id="GCD32313.1"/>
    </source>
</evidence>
<gene>
    <name evidence="2" type="ORF">OEIGOIKO_00024</name>
</gene>